<sequence length="451" mass="43675">MFHSLQRPGTTRTPRRRHRGLQAGLVALVLAAPLALAGQAQADTAGTSVSYATTCTPPASLGLSPIHGNTTSEITVSNAAPKVGDTVTVTYDVTTPAAGNPTATALPADVVLPTGTVTLGGAQTGSVTVTGTRTNPPVAGNAAFPGFTMTGTFTVTQAGAITLSPGNYNINSNYIITIDIPCTIDTPPAGVSNTITASPATAPNGRVATVNPSSGAPGAKTTVTGTGFTPGAAITVAGFAGTSATGDATTATADSTGAFSVQLTVSAAATTGIIAFEGTAYDASTAAPPVAYTVIPVTPPGGASQTLNSSVKSGTLSMTQAGDTVTMTPVDFGTGGSSTGSLNAITVKDYRGGASGWSLTASNTNFVGPSGSTLPAANLSWTPACSTTSGSPSTCAAGSAGTVGTAGATLASTPAAALTGGQFSATADLSLNVPAFTAPGNYTSTLTLTLA</sequence>
<protein>
    <submittedName>
        <fullName evidence="3">WxL domain-containing protein</fullName>
    </submittedName>
</protein>
<dbReference type="EMBL" id="JBEUKS010000002">
    <property type="protein sequence ID" value="MFC1438346.1"/>
    <property type="molecule type" value="Genomic_DNA"/>
</dbReference>
<keyword evidence="1" id="KW-0732">Signal</keyword>
<dbReference type="Gene3D" id="2.60.40.230">
    <property type="entry name" value="Neocarzinostatin-like"/>
    <property type="match status" value="1"/>
</dbReference>
<dbReference type="Pfam" id="PF13731">
    <property type="entry name" value="WxL"/>
    <property type="match status" value="1"/>
</dbReference>
<dbReference type="InterPro" id="IPR027994">
    <property type="entry name" value="WxL_dom"/>
</dbReference>
<evidence type="ECO:0000313" key="4">
    <source>
        <dbReference type="Proteomes" id="UP001592581"/>
    </source>
</evidence>
<feature type="domain" description="WxL" evidence="2">
    <location>
        <begin position="328"/>
        <end position="450"/>
    </location>
</feature>
<gene>
    <name evidence="3" type="ORF">ABUW04_08755</name>
</gene>
<reference evidence="3 4" key="1">
    <citation type="submission" date="2024-06" db="EMBL/GenBank/DDBJ databases">
        <authorList>
            <person name="Lee S.D."/>
        </authorList>
    </citation>
    <scope>NUCLEOTIDE SEQUENCE [LARGE SCALE GENOMIC DNA]</scope>
    <source>
        <strain evidence="3 4">N1-10</strain>
    </source>
</reference>
<dbReference type="Proteomes" id="UP001592581">
    <property type="component" value="Unassembled WGS sequence"/>
</dbReference>
<name>A0ABV6XJC1_9ACTN</name>
<feature type="chain" id="PRO_5045612587" evidence="1">
    <location>
        <begin position="43"/>
        <end position="451"/>
    </location>
</feature>
<comment type="caution">
    <text evidence="3">The sequence shown here is derived from an EMBL/GenBank/DDBJ whole genome shotgun (WGS) entry which is preliminary data.</text>
</comment>
<evidence type="ECO:0000259" key="2">
    <source>
        <dbReference type="Pfam" id="PF13731"/>
    </source>
</evidence>
<organism evidence="3 4">
    <name type="scientific">Streptacidiphilus jeojiensis</name>
    <dbReference type="NCBI Taxonomy" id="3229225"/>
    <lineage>
        <taxon>Bacteria</taxon>
        <taxon>Bacillati</taxon>
        <taxon>Actinomycetota</taxon>
        <taxon>Actinomycetes</taxon>
        <taxon>Kitasatosporales</taxon>
        <taxon>Streptomycetaceae</taxon>
        <taxon>Streptacidiphilus</taxon>
    </lineage>
</organism>
<accession>A0ABV6XJC1</accession>
<evidence type="ECO:0000256" key="1">
    <source>
        <dbReference type="SAM" id="SignalP"/>
    </source>
</evidence>
<keyword evidence="4" id="KW-1185">Reference proteome</keyword>
<proteinExistence type="predicted"/>
<evidence type="ECO:0000313" key="3">
    <source>
        <dbReference type="EMBL" id="MFC1438346.1"/>
    </source>
</evidence>
<feature type="signal peptide" evidence="1">
    <location>
        <begin position="1"/>
        <end position="42"/>
    </location>
</feature>